<dbReference type="Proteomes" id="UP000027439">
    <property type="component" value="Unassembled WGS sequence"/>
</dbReference>
<dbReference type="STRING" id="1071679.BG57_06590"/>
<reference evidence="6" key="3">
    <citation type="journal article" date="2019" name="Int. J. Syst. Evol. Microbiol.">
        <title>The Global Catalogue of Microorganisms (GCM) 10K type strain sequencing project: providing services to taxonomists for standard genome sequencing and annotation.</title>
        <authorList>
            <consortium name="The Broad Institute Genomics Platform"/>
            <consortium name="The Broad Institute Genome Sequencing Center for Infectious Disease"/>
            <person name="Wu L."/>
            <person name="Ma J."/>
        </authorList>
    </citation>
    <scope>NUCLEOTIDE SEQUENCE [LARGE SCALE GENOMIC DNA]</scope>
    <source>
        <strain evidence="6">CGMCC 1.11013</strain>
    </source>
</reference>
<sequence length="155" mass="17277">MDGELNKAGAGRREVWTPRMAVVSAPRRVLIAHSEPNVGDSFALLLAMRGFEAVQIGEPERAVQLSSTWHPQAVFVDTRFGNAAGGQARPAMPDHWFVRELRGHADTPDTPQQLVIAFAADEMRDTLQTAGYDGVCRKPCPFWWLVDVLTRFYAR</sequence>
<proteinExistence type="predicted"/>
<organism evidence="4 5">
    <name type="scientific">Caballeronia grimmiae</name>
    <dbReference type="NCBI Taxonomy" id="1071679"/>
    <lineage>
        <taxon>Bacteria</taxon>
        <taxon>Pseudomonadati</taxon>
        <taxon>Pseudomonadota</taxon>
        <taxon>Betaproteobacteria</taxon>
        <taxon>Burkholderiales</taxon>
        <taxon>Burkholderiaceae</taxon>
        <taxon>Caballeronia</taxon>
    </lineage>
</organism>
<dbReference type="Proteomes" id="UP000597138">
    <property type="component" value="Unassembled WGS sequence"/>
</dbReference>
<reference evidence="3" key="1">
    <citation type="journal article" date="2014" name="Int. J. Syst. Evol. Microbiol.">
        <title>Complete genome of a new Firmicutes species belonging to the dominant human colonic microbiota ('Ruminococcus bicirculans') reveals two chromosomes and a selective capacity to utilize plant glucans.</title>
        <authorList>
            <consortium name="NISC Comparative Sequencing Program"/>
            <person name="Wegmann U."/>
            <person name="Louis P."/>
            <person name="Goesmann A."/>
            <person name="Henrissat B."/>
            <person name="Duncan S.H."/>
            <person name="Flint H.J."/>
        </authorList>
    </citation>
    <scope>NUCLEOTIDE SEQUENCE</scope>
    <source>
        <strain evidence="3">CGMCC 1.11013</strain>
    </source>
</reference>
<dbReference type="InterPro" id="IPR011006">
    <property type="entry name" value="CheY-like_superfamily"/>
</dbReference>
<keyword evidence="6" id="KW-1185">Reference proteome</keyword>
<dbReference type="RefSeq" id="WP_035966214.1">
    <property type="nucleotide sequence ID" value="NZ_BMEG01000001.1"/>
</dbReference>
<dbReference type="AlphaFoldDB" id="A0A069P383"/>
<dbReference type="Gene3D" id="3.40.50.2300">
    <property type="match status" value="1"/>
</dbReference>
<evidence type="ECO:0000313" key="3">
    <source>
        <dbReference type="EMBL" id="GGD50940.1"/>
    </source>
</evidence>
<accession>A0A069P383</accession>
<keyword evidence="1" id="KW-0597">Phosphoprotein</keyword>
<dbReference type="PROSITE" id="PS50110">
    <property type="entry name" value="RESPONSE_REGULATORY"/>
    <property type="match status" value="1"/>
</dbReference>
<evidence type="ECO:0000313" key="6">
    <source>
        <dbReference type="Proteomes" id="UP000597138"/>
    </source>
</evidence>
<gene>
    <name evidence="4" type="ORF">BG57_06590</name>
    <name evidence="3" type="ORF">GCM10010985_00830</name>
</gene>
<keyword evidence="4" id="KW-0418">Kinase</keyword>
<dbReference type="InterPro" id="IPR001789">
    <property type="entry name" value="Sig_transdc_resp-reg_receiver"/>
</dbReference>
<dbReference type="GO" id="GO:0016301">
    <property type="term" value="F:kinase activity"/>
    <property type="evidence" value="ECO:0007669"/>
    <property type="project" value="UniProtKB-KW"/>
</dbReference>
<dbReference type="SUPFAM" id="SSF52172">
    <property type="entry name" value="CheY-like"/>
    <property type="match status" value="1"/>
</dbReference>
<evidence type="ECO:0000256" key="1">
    <source>
        <dbReference type="PROSITE-ProRule" id="PRU00169"/>
    </source>
</evidence>
<reference evidence="4 5" key="2">
    <citation type="submission" date="2014-03" db="EMBL/GenBank/DDBJ databases">
        <title>Draft Genome Sequences of Four Burkholderia Strains.</title>
        <authorList>
            <person name="Liu X.Y."/>
            <person name="Li C.X."/>
            <person name="Xu J.H."/>
        </authorList>
    </citation>
    <scope>NUCLEOTIDE SEQUENCE [LARGE SCALE GENOMIC DNA]</scope>
    <source>
        <strain evidence="4 5">R27</strain>
    </source>
</reference>
<evidence type="ECO:0000259" key="2">
    <source>
        <dbReference type="PROSITE" id="PS50110"/>
    </source>
</evidence>
<protein>
    <submittedName>
        <fullName evidence="4">Histidine kinase</fullName>
    </submittedName>
</protein>
<dbReference type="eggNOG" id="COG0745">
    <property type="taxonomic scope" value="Bacteria"/>
</dbReference>
<evidence type="ECO:0000313" key="5">
    <source>
        <dbReference type="Proteomes" id="UP000027439"/>
    </source>
</evidence>
<reference evidence="3" key="4">
    <citation type="submission" date="2024-05" db="EMBL/GenBank/DDBJ databases">
        <authorList>
            <person name="Sun Q."/>
            <person name="Zhou Y."/>
        </authorList>
    </citation>
    <scope>NUCLEOTIDE SEQUENCE</scope>
    <source>
        <strain evidence="3">CGMCC 1.11013</strain>
    </source>
</reference>
<comment type="caution">
    <text evidence="4">The sequence shown here is derived from an EMBL/GenBank/DDBJ whole genome shotgun (WGS) entry which is preliminary data.</text>
</comment>
<name>A0A069P383_9BURK</name>
<dbReference type="EMBL" id="BMEG01000001">
    <property type="protein sequence ID" value="GGD50940.1"/>
    <property type="molecule type" value="Genomic_DNA"/>
</dbReference>
<keyword evidence="4" id="KW-0808">Transferase</keyword>
<feature type="modified residue" description="4-aspartylphosphate" evidence="1">
    <location>
        <position position="77"/>
    </location>
</feature>
<dbReference type="EMBL" id="JFHE01000014">
    <property type="protein sequence ID" value="KDR34354.1"/>
    <property type="molecule type" value="Genomic_DNA"/>
</dbReference>
<feature type="domain" description="Response regulatory" evidence="2">
    <location>
        <begin position="28"/>
        <end position="153"/>
    </location>
</feature>
<dbReference type="GO" id="GO:0000160">
    <property type="term" value="P:phosphorelay signal transduction system"/>
    <property type="evidence" value="ECO:0007669"/>
    <property type="project" value="InterPro"/>
</dbReference>
<evidence type="ECO:0000313" key="4">
    <source>
        <dbReference type="EMBL" id="KDR34354.1"/>
    </source>
</evidence>